<evidence type="ECO:0000256" key="1">
    <source>
        <dbReference type="ARBA" id="ARBA00006576"/>
    </source>
</evidence>
<dbReference type="InterPro" id="IPR016193">
    <property type="entry name" value="Cytidine_deaminase-like"/>
</dbReference>
<name>A0ABV1K7M3_9PSEU</name>
<dbReference type="InterPro" id="IPR002125">
    <property type="entry name" value="CMP_dCMP_dom"/>
</dbReference>
<keyword evidence="7" id="KW-1185">Reference proteome</keyword>
<dbReference type="InterPro" id="IPR015947">
    <property type="entry name" value="PUA-like_sf"/>
</dbReference>
<gene>
    <name evidence="6" type="ORF">WIS52_08365</name>
</gene>
<feature type="domain" description="CMP/dCMP-type deaminase" evidence="5">
    <location>
        <begin position="4"/>
        <end position="127"/>
    </location>
</feature>
<keyword evidence="4" id="KW-0862">Zinc</keyword>
<comment type="caution">
    <text evidence="6">The sequence shown here is derived from an EMBL/GenBank/DDBJ whole genome shotgun (WGS) entry which is preliminary data.</text>
</comment>
<dbReference type="SUPFAM" id="SSF88697">
    <property type="entry name" value="PUA domain-like"/>
    <property type="match status" value="1"/>
</dbReference>
<dbReference type="PROSITE" id="PS00903">
    <property type="entry name" value="CYT_DCMP_DEAMINASES_1"/>
    <property type="match status" value="1"/>
</dbReference>
<dbReference type="Proteomes" id="UP001494902">
    <property type="component" value="Unassembled WGS sequence"/>
</dbReference>
<dbReference type="SMART" id="SM01022">
    <property type="entry name" value="ASCH"/>
    <property type="match status" value="1"/>
</dbReference>
<evidence type="ECO:0000313" key="6">
    <source>
        <dbReference type="EMBL" id="MEQ3550481.1"/>
    </source>
</evidence>
<dbReference type="SUPFAM" id="SSF53927">
    <property type="entry name" value="Cytidine deaminase-like"/>
    <property type="match status" value="1"/>
</dbReference>
<organism evidence="6 7">
    <name type="scientific">Pseudonocardia nematodicida</name>
    <dbReference type="NCBI Taxonomy" id="1206997"/>
    <lineage>
        <taxon>Bacteria</taxon>
        <taxon>Bacillati</taxon>
        <taxon>Actinomycetota</taxon>
        <taxon>Actinomycetes</taxon>
        <taxon>Pseudonocardiales</taxon>
        <taxon>Pseudonocardiaceae</taxon>
        <taxon>Pseudonocardia</taxon>
    </lineage>
</organism>
<dbReference type="CDD" id="cd06552">
    <property type="entry name" value="ASCH_yqfb_like"/>
    <property type="match status" value="1"/>
</dbReference>
<dbReference type="PROSITE" id="PS51747">
    <property type="entry name" value="CYT_DCMP_DEAMINASES_2"/>
    <property type="match status" value="1"/>
</dbReference>
<dbReference type="PANTHER" id="PTHR11644">
    <property type="entry name" value="CYTIDINE DEAMINASE"/>
    <property type="match status" value="1"/>
</dbReference>
<accession>A0ABV1K7M3</accession>
<dbReference type="InterPro" id="IPR050202">
    <property type="entry name" value="Cyt/Deoxycyt_deaminase"/>
</dbReference>
<dbReference type="InterPro" id="IPR016192">
    <property type="entry name" value="APOBEC/CMP_deaminase_Zn-bd"/>
</dbReference>
<dbReference type="Gene3D" id="2.30.130.30">
    <property type="entry name" value="Hypothetical protein"/>
    <property type="match status" value="1"/>
</dbReference>
<dbReference type="EMBL" id="JBEDNQ010000003">
    <property type="protein sequence ID" value="MEQ3550481.1"/>
    <property type="molecule type" value="Genomic_DNA"/>
</dbReference>
<keyword evidence="2" id="KW-0479">Metal-binding</keyword>
<comment type="similarity">
    <text evidence="1">Belongs to the cytidine and deoxycytidylate deaminase family.</text>
</comment>
<dbReference type="PANTHER" id="PTHR11644:SF2">
    <property type="entry name" value="CYTIDINE DEAMINASE"/>
    <property type="match status" value="1"/>
</dbReference>
<dbReference type="RefSeq" id="WP_349297562.1">
    <property type="nucleotide sequence ID" value="NZ_JBEDNQ010000003.1"/>
</dbReference>
<dbReference type="Pfam" id="PF00383">
    <property type="entry name" value="dCMP_cyt_deam_1"/>
    <property type="match status" value="1"/>
</dbReference>
<evidence type="ECO:0000256" key="2">
    <source>
        <dbReference type="ARBA" id="ARBA00022723"/>
    </source>
</evidence>
<evidence type="ECO:0000259" key="5">
    <source>
        <dbReference type="PROSITE" id="PS51747"/>
    </source>
</evidence>
<dbReference type="Pfam" id="PF04266">
    <property type="entry name" value="ASCH"/>
    <property type="match status" value="1"/>
</dbReference>
<evidence type="ECO:0000256" key="4">
    <source>
        <dbReference type="ARBA" id="ARBA00022833"/>
    </source>
</evidence>
<protein>
    <submittedName>
        <fullName evidence="6">ASCH domain-containing protein</fullName>
    </submittedName>
</protein>
<evidence type="ECO:0000256" key="3">
    <source>
        <dbReference type="ARBA" id="ARBA00022801"/>
    </source>
</evidence>
<sequence length="240" mass="25662">MLSTAERRLVEAATATLVNAHRSDDHSVAAAAMDSAGNVFTGVNVFHFTGGPCAEPVAVGQAVAAAEAVLPLTCIAAVHDRGVIAPCGRCRQILFDLYPGIRAVIRTKIGHEAVPVRELLPFVFDWRELEPGVPQTLYVWEGYLDAIRAGTKTSTVRVDDPATVGPCRLVFDHDSEGTTTTQLVEITDVVEGTAGELTDDDARRDGFADLTGLTTALATHYPGIEDRTKVDVVHFRLPAS</sequence>
<evidence type="ECO:0000313" key="7">
    <source>
        <dbReference type="Proteomes" id="UP001494902"/>
    </source>
</evidence>
<proteinExistence type="inferred from homology"/>
<dbReference type="CDD" id="cd01283">
    <property type="entry name" value="cytidine_deaminase"/>
    <property type="match status" value="1"/>
</dbReference>
<keyword evidence="3" id="KW-0378">Hydrolase</keyword>
<dbReference type="Gene3D" id="3.40.140.10">
    <property type="entry name" value="Cytidine Deaminase, domain 2"/>
    <property type="match status" value="1"/>
</dbReference>
<reference evidence="6 7" key="1">
    <citation type="submission" date="2024-03" db="EMBL/GenBank/DDBJ databases">
        <title>Draft genome sequence of Pseudonocardia nematodicida JCM 31783.</title>
        <authorList>
            <person name="Butdee W."/>
            <person name="Duangmal K."/>
        </authorList>
    </citation>
    <scope>NUCLEOTIDE SEQUENCE [LARGE SCALE GENOMIC DNA]</scope>
    <source>
        <strain evidence="6 7">JCM 31783</strain>
    </source>
</reference>
<dbReference type="InterPro" id="IPR007374">
    <property type="entry name" value="ASCH_domain"/>
</dbReference>